<accession>A0A6J2T8I8</accession>
<dbReference type="OrthoDB" id="9974421at2759"/>
<evidence type="ECO:0000313" key="2">
    <source>
        <dbReference type="RefSeq" id="XP_030371257.1"/>
    </source>
</evidence>
<dbReference type="PANTHER" id="PTHR11005">
    <property type="entry name" value="LYSOSOMAL ACID LIPASE-RELATED"/>
    <property type="match status" value="1"/>
</dbReference>
<dbReference type="Gene3D" id="3.40.50.1820">
    <property type="entry name" value="alpha/beta hydrolase"/>
    <property type="match status" value="1"/>
</dbReference>
<sequence>MDRSLVPIIAETHPAGISTRQIKHYIQLHISGKFRRYDFHKRNWEMYGQREPPEYNLLNVNPKAAVNLYYSSNDGLANEKDVLLLDKSLPNSKVFHVDKKDFSHTDFIFAKNLKELIHKKILSISNEHEKKNKN</sequence>
<reference evidence="2" key="1">
    <citation type="submission" date="2025-08" db="UniProtKB">
        <authorList>
            <consortium name="RefSeq"/>
        </authorList>
    </citation>
    <scope>IDENTIFICATION</scope>
    <source>
        <strain evidence="2">11010-0011.00</strain>
        <tissue evidence="2">Whole body</tissue>
    </source>
</reference>
<dbReference type="InterPro" id="IPR029058">
    <property type="entry name" value="AB_hydrolase_fold"/>
</dbReference>
<gene>
    <name evidence="2" type="primary">LOC115621687</name>
</gene>
<dbReference type="GeneID" id="115621687"/>
<dbReference type="RefSeq" id="XP_030371257.1">
    <property type="nucleotide sequence ID" value="XM_030515397.1"/>
</dbReference>
<dbReference type="AlphaFoldDB" id="A0A6J2T8I8"/>
<dbReference type="SUPFAM" id="SSF53474">
    <property type="entry name" value="alpha/beta-Hydrolases"/>
    <property type="match status" value="1"/>
</dbReference>
<proteinExistence type="predicted"/>
<dbReference type="Proteomes" id="UP000504634">
    <property type="component" value="Unplaced"/>
</dbReference>
<protein>
    <submittedName>
        <fullName evidence="2">Lipase 1-like</fullName>
    </submittedName>
</protein>
<keyword evidence="1" id="KW-1185">Reference proteome</keyword>
<organism evidence="1 2">
    <name type="scientific">Drosophila lebanonensis</name>
    <name type="common">Fruit fly</name>
    <name type="synonym">Scaptodrosophila lebanonensis</name>
    <dbReference type="NCBI Taxonomy" id="7225"/>
    <lineage>
        <taxon>Eukaryota</taxon>
        <taxon>Metazoa</taxon>
        <taxon>Ecdysozoa</taxon>
        <taxon>Arthropoda</taxon>
        <taxon>Hexapoda</taxon>
        <taxon>Insecta</taxon>
        <taxon>Pterygota</taxon>
        <taxon>Neoptera</taxon>
        <taxon>Endopterygota</taxon>
        <taxon>Diptera</taxon>
        <taxon>Brachycera</taxon>
        <taxon>Muscomorpha</taxon>
        <taxon>Ephydroidea</taxon>
        <taxon>Drosophilidae</taxon>
        <taxon>Scaptodrosophila</taxon>
    </lineage>
</organism>
<evidence type="ECO:0000313" key="1">
    <source>
        <dbReference type="Proteomes" id="UP000504634"/>
    </source>
</evidence>
<name>A0A6J2T8I8_DROLE</name>